<evidence type="ECO:0000256" key="9">
    <source>
        <dbReference type="ARBA" id="ARBA00022741"/>
    </source>
</evidence>
<sequence>MKNLAQVVTIAGIDSSGGAGANADLKTFQNQMVYAASIITGLTAQNTYGVQAILPTSAHFIAEQFNSVFDDLDIKAAKTGALFDLATAQAVITGLEKNSVKNLVVDPVMVAKGGAKLLADEAINLIKDNLFPLAELITPNLTEAAVLLGQEIETDADMVEALHLLQAMGATNVLIKGGHGKGNIISDALLTKDGQVIYYKAPRIDTKRTHGTGDTLSAYIAAGLAKGKSLEVIMPTAKEFMNRAIGDGIKIGHGHGPLNHWVNG</sequence>
<comment type="pathway">
    <text evidence="3">Cofactor biosynthesis; thiamine diphosphate biosynthesis; 4-amino-2-methyl-5-diphosphomethylpyrimidine from 5-amino-1-(5-phospho-D-ribosyl)imidazole: step 3/3.</text>
</comment>
<comment type="catalytic activity">
    <reaction evidence="1">
        <text>4-amino-5-hydroxymethyl-2-methylpyrimidine + ATP = 4-amino-2-methyl-5-(phosphooxymethyl)pyrimidine + ADP + H(+)</text>
        <dbReference type="Rhea" id="RHEA:23096"/>
        <dbReference type="ChEBI" id="CHEBI:15378"/>
        <dbReference type="ChEBI" id="CHEBI:16892"/>
        <dbReference type="ChEBI" id="CHEBI:30616"/>
        <dbReference type="ChEBI" id="CHEBI:58354"/>
        <dbReference type="ChEBI" id="CHEBI:456216"/>
        <dbReference type="EC" id="2.7.1.49"/>
    </reaction>
</comment>
<dbReference type="Proteomes" id="UP000030643">
    <property type="component" value="Unassembled WGS sequence"/>
</dbReference>
<comment type="similarity">
    <text evidence="4">Belongs to the ThiD family.</text>
</comment>
<dbReference type="GO" id="GO:0009228">
    <property type="term" value="P:thiamine biosynthetic process"/>
    <property type="evidence" value="ECO:0007669"/>
    <property type="project" value="UniProtKB-KW"/>
</dbReference>
<evidence type="ECO:0000256" key="15">
    <source>
        <dbReference type="ARBA" id="ARBA00043176"/>
    </source>
</evidence>
<keyword evidence="18" id="KW-1185">Reference proteome</keyword>
<evidence type="ECO:0000256" key="12">
    <source>
        <dbReference type="ARBA" id="ARBA00022977"/>
    </source>
</evidence>
<dbReference type="AlphaFoldDB" id="A0A069CQH4"/>
<dbReference type="InterPro" id="IPR029056">
    <property type="entry name" value="Ribokinase-like"/>
</dbReference>
<keyword evidence="11" id="KW-0067">ATP-binding</keyword>
<evidence type="ECO:0000256" key="2">
    <source>
        <dbReference type="ARBA" id="ARBA00000565"/>
    </source>
</evidence>
<evidence type="ECO:0000256" key="1">
    <source>
        <dbReference type="ARBA" id="ARBA00000151"/>
    </source>
</evidence>
<evidence type="ECO:0000259" key="16">
    <source>
        <dbReference type="Pfam" id="PF08543"/>
    </source>
</evidence>
<dbReference type="FunFam" id="3.40.1190.20:FF:000003">
    <property type="entry name" value="Phosphomethylpyrimidine kinase ThiD"/>
    <property type="match status" value="1"/>
</dbReference>
<dbReference type="GO" id="GO:0005829">
    <property type="term" value="C:cytosol"/>
    <property type="evidence" value="ECO:0007669"/>
    <property type="project" value="TreeGrafter"/>
</dbReference>
<dbReference type="PANTHER" id="PTHR20858:SF17">
    <property type="entry name" value="HYDROXYMETHYLPYRIMIDINE_PHOSPHOMETHYLPYRIMIDINE KINASE THI20-RELATED"/>
    <property type="match status" value="1"/>
</dbReference>
<keyword evidence="10 17" id="KW-0418">Kinase</keyword>
<dbReference type="EMBL" id="DF820484">
    <property type="protein sequence ID" value="GAK29915.1"/>
    <property type="molecule type" value="Genomic_DNA"/>
</dbReference>
<evidence type="ECO:0000256" key="8">
    <source>
        <dbReference type="ARBA" id="ARBA00022679"/>
    </source>
</evidence>
<name>A0A069CQH4_WEIOS</name>
<comment type="catalytic activity">
    <reaction evidence="2">
        <text>4-amino-2-methyl-5-(phosphooxymethyl)pyrimidine + ATP = 4-amino-2-methyl-5-(diphosphooxymethyl)pyrimidine + ADP</text>
        <dbReference type="Rhea" id="RHEA:19893"/>
        <dbReference type="ChEBI" id="CHEBI:30616"/>
        <dbReference type="ChEBI" id="CHEBI:57841"/>
        <dbReference type="ChEBI" id="CHEBI:58354"/>
        <dbReference type="ChEBI" id="CHEBI:456216"/>
        <dbReference type="EC" id="2.7.4.7"/>
    </reaction>
</comment>
<evidence type="ECO:0000256" key="10">
    <source>
        <dbReference type="ARBA" id="ARBA00022777"/>
    </source>
</evidence>
<dbReference type="EC" id="2.7.4.7" evidence="6"/>
<dbReference type="PANTHER" id="PTHR20858">
    <property type="entry name" value="PHOSPHOMETHYLPYRIMIDINE KINASE"/>
    <property type="match status" value="1"/>
</dbReference>
<gene>
    <name evidence="17" type="ORF">WOSG25_010020</name>
</gene>
<evidence type="ECO:0000313" key="17">
    <source>
        <dbReference type="EMBL" id="GAK29915.1"/>
    </source>
</evidence>
<dbReference type="GO" id="GO:0008972">
    <property type="term" value="F:phosphomethylpyrimidine kinase activity"/>
    <property type="evidence" value="ECO:0007669"/>
    <property type="project" value="UniProtKB-EC"/>
</dbReference>
<dbReference type="Pfam" id="PF08543">
    <property type="entry name" value="Phos_pyr_kin"/>
    <property type="match status" value="1"/>
</dbReference>
<protein>
    <recommendedName>
        <fullName evidence="7">Hydroxymethylpyrimidine/phosphomethylpyrimidine kinase</fullName>
        <ecNumber evidence="5">2.7.1.49</ecNumber>
        <ecNumber evidence="6">2.7.4.7</ecNumber>
    </recommendedName>
    <alternativeName>
        <fullName evidence="14">Hydroxymethylpyrimidine kinase</fullName>
    </alternativeName>
    <alternativeName>
        <fullName evidence="15">Hydroxymethylpyrimidine phosphate kinase</fullName>
    </alternativeName>
</protein>
<reference evidence="18" key="1">
    <citation type="journal article" date="2014" name="Genome Announc.">
        <title>Draft genome sequence of Weissella oryzae SG25T, isolated from fermented rice grains.</title>
        <authorList>
            <person name="Tanizawa Y."/>
            <person name="Fujisawa T."/>
            <person name="Mochizuki T."/>
            <person name="Kaminuma E."/>
            <person name="Suzuki Y."/>
            <person name="Nakamura Y."/>
            <person name="Tohno M."/>
        </authorList>
    </citation>
    <scope>NUCLEOTIDE SEQUENCE [LARGE SCALE GENOMIC DNA]</scope>
    <source>
        <strain evidence="18">DSM 25784 / JCM 18191 / LMG 30913 / SG25</strain>
    </source>
</reference>
<evidence type="ECO:0000256" key="11">
    <source>
        <dbReference type="ARBA" id="ARBA00022840"/>
    </source>
</evidence>
<proteinExistence type="inferred from homology"/>
<dbReference type="InterPro" id="IPR013749">
    <property type="entry name" value="PM/HMP-P_kinase-1"/>
</dbReference>
<dbReference type="eggNOG" id="COG0351">
    <property type="taxonomic scope" value="Bacteria"/>
</dbReference>
<dbReference type="CDD" id="cd01169">
    <property type="entry name" value="HMPP_kinase"/>
    <property type="match status" value="1"/>
</dbReference>
<comment type="pathway">
    <text evidence="13">Cofactor biosynthesis; thiamine diphosphate biosynthesis; 4-amino-2-methyl-5-diphosphomethylpyrimidine from 5-amino-1-(5-phospho-D-ribosyl)imidazole: step 2/3.</text>
</comment>
<feature type="domain" description="Pyridoxamine kinase/Phosphomethylpyrimidine kinase" evidence="16">
    <location>
        <begin position="14"/>
        <end position="259"/>
    </location>
</feature>
<dbReference type="GO" id="GO:0005524">
    <property type="term" value="F:ATP binding"/>
    <property type="evidence" value="ECO:0007669"/>
    <property type="project" value="UniProtKB-KW"/>
</dbReference>
<evidence type="ECO:0000256" key="4">
    <source>
        <dbReference type="ARBA" id="ARBA00009879"/>
    </source>
</evidence>
<evidence type="ECO:0000256" key="14">
    <source>
        <dbReference type="ARBA" id="ARBA00042102"/>
    </source>
</evidence>
<dbReference type="EC" id="2.7.1.49" evidence="5"/>
<evidence type="ECO:0000256" key="7">
    <source>
        <dbReference type="ARBA" id="ARBA00019161"/>
    </source>
</evidence>
<evidence type="ECO:0000313" key="18">
    <source>
        <dbReference type="Proteomes" id="UP000030643"/>
    </source>
</evidence>
<evidence type="ECO:0000256" key="3">
    <source>
        <dbReference type="ARBA" id="ARBA00004769"/>
    </source>
</evidence>
<dbReference type="OrthoDB" id="9810880at2"/>
<keyword evidence="9" id="KW-0547">Nucleotide-binding</keyword>
<evidence type="ECO:0000256" key="5">
    <source>
        <dbReference type="ARBA" id="ARBA00012135"/>
    </source>
</evidence>
<evidence type="ECO:0000256" key="13">
    <source>
        <dbReference type="ARBA" id="ARBA00037917"/>
    </source>
</evidence>
<organism evidence="17 18">
    <name type="scientific">Weissella oryzae (strain DSM 25784 / JCM 18191 / LMG 30913 / SG25)</name>
    <dbReference type="NCBI Taxonomy" id="1329250"/>
    <lineage>
        <taxon>Bacteria</taxon>
        <taxon>Bacillati</taxon>
        <taxon>Bacillota</taxon>
        <taxon>Bacilli</taxon>
        <taxon>Lactobacillales</taxon>
        <taxon>Lactobacillaceae</taxon>
        <taxon>Weissella</taxon>
    </lineage>
</organism>
<accession>A0A069CQH4</accession>
<evidence type="ECO:0000256" key="6">
    <source>
        <dbReference type="ARBA" id="ARBA00012963"/>
    </source>
</evidence>
<dbReference type="STRING" id="1329250.WOSG25_010020"/>
<dbReference type="InterPro" id="IPR004399">
    <property type="entry name" value="HMP/HMP-P_kinase_dom"/>
</dbReference>
<dbReference type="NCBIfam" id="TIGR00097">
    <property type="entry name" value="HMP-P_kinase"/>
    <property type="match status" value="1"/>
</dbReference>
<dbReference type="GO" id="GO:0008902">
    <property type="term" value="F:hydroxymethylpyrimidine kinase activity"/>
    <property type="evidence" value="ECO:0007669"/>
    <property type="project" value="UniProtKB-EC"/>
</dbReference>
<keyword evidence="12" id="KW-0784">Thiamine biosynthesis</keyword>
<dbReference type="SUPFAM" id="SSF53613">
    <property type="entry name" value="Ribokinase-like"/>
    <property type="match status" value="1"/>
</dbReference>
<keyword evidence="8" id="KW-0808">Transferase</keyword>
<dbReference type="Gene3D" id="3.40.1190.20">
    <property type="match status" value="1"/>
</dbReference>
<dbReference type="RefSeq" id="WP_027698068.1">
    <property type="nucleotide sequence ID" value="NZ_DF820484.1"/>
</dbReference>